<reference evidence="2" key="1">
    <citation type="journal article" date="2018" name="Genome Biol.">
        <title>SKESA: strategic k-mer extension for scrupulous assemblies.</title>
        <authorList>
            <person name="Souvorov A."/>
            <person name="Agarwala R."/>
            <person name="Lipman D.J."/>
        </authorList>
    </citation>
    <scope>NUCLEOTIDE SEQUENCE</scope>
    <source>
        <strain evidence="2">CT18</strain>
    </source>
</reference>
<organism evidence="2">
    <name type="scientific">Salmonella enterica subsp. enterica serovar Typhi str. CT18</name>
    <dbReference type="NCBI Taxonomy" id="220341"/>
    <lineage>
        <taxon>Bacteria</taxon>
        <taxon>Pseudomonadati</taxon>
        <taxon>Pseudomonadota</taxon>
        <taxon>Gammaproteobacteria</taxon>
        <taxon>Enterobacterales</taxon>
        <taxon>Enterobacteriaceae</taxon>
        <taxon>Salmonella</taxon>
    </lineage>
</organism>
<evidence type="ECO:0000256" key="1">
    <source>
        <dbReference type="SAM" id="MobiDB-lite"/>
    </source>
</evidence>
<name>A0A716WGH5_SALTI</name>
<feature type="region of interest" description="Disordered" evidence="1">
    <location>
        <begin position="78"/>
        <end position="106"/>
    </location>
</feature>
<evidence type="ECO:0000313" key="2">
    <source>
        <dbReference type="EMBL" id="HAD5480670.1"/>
    </source>
</evidence>
<gene>
    <name evidence="2" type="ORF">G1V06_00225</name>
</gene>
<comment type="caution">
    <text evidence="2">The sequence shown here is derived from an EMBL/GenBank/DDBJ whole genome shotgun (WGS) entry which is preliminary data.</text>
</comment>
<dbReference type="AlphaFoldDB" id="A0A716WGH5"/>
<sequence>MLQSQGEGNPHVTPARLPGGFTIEDAKELHEDLVRSHISQALSGEKMKKNDRDADLRWIHGVIVQAAWFVKASLEALPEPSQEEKGGSANCTASHGTTDNPPVPGKQINELTMLVKQLVSQLKKAKPDCKLPDKAMDYLKRNGLISVEDILR</sequence>
<accession>A0A716WGH5</accession>
<dbReference type="EMBL" id="DAAPEC010000001">
    <property type="protein sequence ID" value="HAD5480670.1"/>
    <property type="molecule type" value="Genomic_DNA"/>
</dbReference>
<feature type="compositionally biased region" description="Polar residues" evidence="1">
    <location>
        <begin position="89"/>
        <end position="100"/>
    </location>
</feature>
<reference evidence="2" key="2">
    <citation type="submission" date="2019-01" db="EMBL/GenBank/DDBJ databases">
        <authorList>
            <consortium name="NCBI Pathogen Detection Project"/>
        </authorList>
    </citation>
    <scope>NUCLEOTIDE SEQUENCE</scope>
    <source>
        <strain evidence="2">CT18</strain>
    </source>
</reference>
<protein>
    <submittedName>
        <fullName evidence="2">Uncharacterized protein</fullName>
    </submittedName>
</protein>
<proteinExistence type="predicted"/>